<organism evidence="1 2">
    <name type="scientific">Halocynthiibacter styelae</name>
    <dbReference type="NCBI Taxonomy" id="2761955"/>
    <lineage>
        <taxon>Bacteria</taxon>
        <taxon>Pseudomonadati</taxon>
        <taxon>Pseudomonadota</taxon>
        <taxon>Alphaproteobacteria</taxon>
        <taxon>Rhodobacterales</taxon>
        <taxon>Paracoccaceae</taxon>
        <taxon>Halocynthiibacter</taxon>
    </lineage>
</organism>
<proteinExistence type="predicted"/>
<name>A0A8J7LPC4_9RHOB</name>
<evidence type="ECO:0000313" key="2">
    <source>
        <dbReference type="Proteomes" id="UP000640583"/>
    </source>
</evidence>
<dbReference type="AlphaFoldDB" id="A0A8J7LPC4"/>
<accession>A0A8J7LPC4</accession>
<dbReference type="Proteomes" id="UP000640583">
    <property type="component" value="Unassembled WGS sequence"/>
</dbReference>
<dbReference type="RefSeq" id="WP_228847546.1">
    <property type="nucleotide sequence ID" value="NZ_JADCKQ010000002.1"/>
</dbReference>
<gene>
    <name evidence="1" type="ORF">H1D41_03170</name>
</gene>
<dbReference type="EMBL" id="JADCKQ010000002">
    <property type="protein sequence ID" value="MBI1492632.1"/>
    <property type="molecule type" value="Genomic_DNA"/>
</dbReference>
<evidence type="ECO:0000313" key="1">
    <source>
        <dbReference type="EMBL" id="MBI1492632.1"/>
    </source>
</evidence>
<comment type="caution">
    <text evidence="1">The sequence shown here is derived from an EMBL/GenBank/DDBJ whole genome shotgun (WGS) entry which is preliminary data.</text>
</comment>
<protein>
    <submittedName>
        <fullName evidence="1">Uncharacterized protein</fullName>
    </submittedName>
</protein>
<reference evidence="1" key="1">
    <citation type="submission" date="2020-10" db="EMBL/GenBank/DDBJ databases">
        <title>Paenihalocynthiibacter styelae gen. nov., sp. nov., isolated from stalked sea squirt Styela clava.</title>
        <authorList>
            <person name="Kim Y.-O."/>
            <person name="Yoon J.-H."/>
        </authorList>
    </citation>
    <scope>NUCLEOTIDE SEQUENCE</scope>
    <source>
        <strain evidence="1">MYP1-1</strain>
    </source>
</reference>
<sequence>MTADEIEQLFTRSNGEYVFARWGRPIVPVVFGVDDATVSVLKGAIEAVVTVAGHQMAETDAELGSNLMIFFIQDWAELTDTPNMDQLIPDLENTVARLQAANASQYRAFRFDDDNAIQACFAFVRMDDSLADLLAETIALSVVAQAIVLWSDTAFQDASPLANLPEGQTILKPEISGIITAAYDENMPVAARETSHALRLAARLGVPIGKAH</sequence>
<keyword evidence="2" id="KW-1185">Reference proteome</keyword>